<dbReference type="EMBL" id="SJPN01000003">
    <property type="protein sequence ID" value="TWU04404.1"/>
    <property type="molecule type" value="Genomic_DNA"/>
</dbReference>
<keyword evidence="3" id="KW-1185">Reference proteome</keyword>
<dbReference type="Pfam" id="PF05118">
    <property type="entry name" value="Asp_Arg_Hydrox"/>
    <property type="match status" value="1"/>
</dbReference>
<sequence>MTDHATGNGTMGDRIRLDFTFDAERMLDEVRAMQLADFLYYDVLPLRSPAHLVDSSLNPPPPAADYADGSWTPWLDTPALTSFPYLTSVVDFFRAHCSVTLVRLLRLAAGAVVDEHTDPTLGLEIPKSVIRLTVPIKTEDAVEFFLNGTVVPMKAGECWYLRLTDPHRITHGGLEERINLTIDMVPNDWVRSLLPGSTV</sequence>
<dbReference type="InterPro" id="IPR007803">
    <property type="entry name" value="Asp/Arg/Pro-Hydrxlase"/>
</dbReference>
<feature type="domain" description="Aspartyl/asparaginy/proline hydroxylase" evidence="1">
    <location>
        <begin position="78"/>
        <end position="185"/>
    </location>
</feature>
<protein>
    <submittedName>
        <fullName evidence="2">Aspartyl/Asparaginyl beta-hydroxylase</fullName>
    </submittedName>
</protein>
<evidence type="ECO:0000313" key="2">
    <source>
        <dbReference type="EMBL" id="TWU04404.1"/>
    </source>
</evidence>
<reference evidence="2 3" key="1">
    <citation type="submission" date="2019-02" db="EMBL/GenBank/DDBJ databases">
        <title>Deep-cultivation of Planctomycetes and their phenomic and genomic characterization uncovers novel biology.</title>
        <authorList>
            <person name="Wiegand S."/>
            <person name="Jogler M."/>
            <person name="Boedeker C."/>
            <person name="Pinto D."/>
            <person name="Vollmers J."/>
            <person name="Rivas-Marin E."/>
            <person name="Kohn T."/>
            <person name="Peeters S.H."/>
            <person name="Heuer A."/>
            <person name="Rast P."/>
            <person name="Oberbeckmann S."/>
            <person name="Bunk B."/>
            <person name="Jeske O."/>
            <person name="Meyerdierks A."/>
            <person name="Storesund J.E."/>
            <person name="Kallscheuer N."/>
            <person name="Luecker S."/>
            <person name="Lage O.M."/>
            <person name="Pohl T."/>
            <person name="Merkel B.J."/>
            <person name="Hornburger P."/>
            <person name="Mueller R.-W."/>
            <person name="Bruemmer F."/>
            <person name="Labrenz M."/>
            <person name="Spormann A.M."/>
            <person name="Op Den Camp H."/>
            <person name="Overmann J."/>
            <person name="Amann R."/>
            <person name="Jetten M.S.M."/>
            <person name="Mascher T."/>
            <person name="Medema M.H."/>
            <person name="Devos D.P."/>
            <person name="Kaster A.-K."/>
            <person name="Ovreas L."/>
            <person name="Rohde M."/>
            <person name="Galperin M.Y."/>
            <person name="Jogler C."/>
        </authorList>
    </citation>
    <scope>NUCLEOTIDE SEQUENCE [LARGE SCALE GENOMIC DNA]</scope>
    <source>
        <strain evidence="2 3">Pla52n</strain>
    </source>
</reference>
<dbReference type="Gene3D" id="2.60.120.330">
    <property type="entry name" value="B-lactam Antibiotic, Isopenicillin N Synthase, Chain"/>
    <property type="match status" value="1"/>
</dbReference>
<dbReference type="SUPFAM" id="SSF51197">
    <property type="entry name" value="Clavaminate synthase-like"/>
    <property type="match status" value="1"/>
</dbReference>
<evidence type="ECO:0000313" key="3">
    <source>
        <dbReference type="Proteomes" id="UP000320176"/>
    </source>
</evidence>
<name>A0A5C6B1Y5_9BACT</name>
<gene>
    <name evidence="2" type="ORF">Pla52n_24440</name>
</gene>
<dbReference type="Proteomes" id="UP000320176">
    <property type="component" value="Unassembled WGS sequence"/>
</dbReference>
<proteinExistence type="predicted"/>
<dbReference type="OrthoDB" id="1441538at2"/>
<organism evidence="2 3">
    <name type="scientific">Stieleria varia</name>
    <dbReference type="NCBI Taxonomy" id="2528005"/>
    <lineage>
        <taxon>Bacteria</taxon>
        <taxon>Pseudomonadati</taxon>
        <taxon>Planctomycetota</taxon>
        <taxon>Planctomycetia</taxon>
        <taxon>Pirellulales</taxon>
        <taxon>Pirellulaceae</taxon>
        <taxon>Stieleria</taxon>
    </lineage>
</organism>
<dbReference type="AlphaFoldDB" id="A0A5C6B1Y5"/>
<accession>A0A5C6B1Y5</accession>
<dbReference type="InterPro" id="IPR027443">
    <property type="entry name" value="IPNS-like_sf"/>
</dbReference>
<evidence type="ECO:0000259" key="1">
    <source>
        <dbReference type="Pfam" id="PF05118"/>
    </source>
</evidence>
<comment type="caution">
    <text evidence="2">The sequence shown here is derived from an EMBL/GenBank/DDBJ whole genome shotgun (WGS) entry which is preliminary data.</text>
</comment>
<dbReference type="RefSeq" id="WP_146519835.1">
    <property type="nucleotide sequence ID" value="NZ_CP151726.1"/>
</dbReference>